<comment type="caution">
    <text evidence="8">The sequence shown here is derived from an EMBL/GenBank/DDBJ whole genome shotgun (WGS) entry which is preliminary data.</text>
</comment>
<evidence type="ECO:0008006" key="10">
    <source>
        <dbReference type="Google" id="ProtNLM"/>
    </source>
</evidence>
<name>W4HIE8_9RHOB</name>
<reference evidence="8 9" key="1">
    <citation type="journal article" date="2014" name="Antonie Van Leeuwenhoek">
        <title>Roseivivax atlanticus sp. nov., isolated from surface seawater of the Atlantic Ocean.</title>
        <authorList>
            <person name="Li G."/>
            <person name="Lai Q."/>
            <person name="Liu X."/>
            <person name="Sun F."/>
            <person name="Shao Z."/>
        </authorList>
    </citation>
    <scope>NUCLEOTIDE SEQUENCE [LARGE SCALE GENOMIC DNA]</scope>
    <source>
        <strain evidence="8 9">22II-s10s</strain>
    </source>
</reference>
<evidence type="ECO:0000256" key="5">
    <source>
        <dbReference type="ARBA" id="ARBA00022840"/>
    </source>
</evidence>
<feature type="compositionally biased region" description="Basic and acidic residues" evidence="6">
    <location>
        <begin position="743"/>
        <end position="756"/>
    </location>
</feature>
<dbReference type="GO" id="GO:0005524">
    <property type="term" value="F:ATP binding"/>
    <property type="evidence" value="ECO:0007669"/>
    <property type="project" value="UniProtKB-KW"/>
</dbReference>
<dbReference type="NCBIfam" id="TIGR02302">
    <property type="entry name" value="aProt_lowcomp"/>
    <property type="match status" value="1"/>
</dbReference>
<keyword evidence="2" id="KW-0808">Transferase</keyword>
<keyword evidence="9" id="KW-1185">Reference proteome</keyword>
<dbReference type="GO" id="GO:0004674">
    <property type="term" value="F:protein serine/threonine kinase activity"/>
    <property type="evidence" value="ECO:0007669"/>
    <property type="project" value="UniProtKB-KW"/>
</dbReference>
<feature type="transmembrane region" description="Helical" evidence="7">
    <location>
        <begin position="57"/>
        <end position="78"/>
    </location>
</feature>
<feature type="compositionally biased region" description="Low complexity" evidence="6">
    <location>
        <begin position="792"/>
        <end position="823"/>
    </location>
</feature>
<dbReference type="InterPro" id="IPR012683">
    <property type="entry name" value="CHP02302_TM"/>
</dbReference>
<keyword evidence="3" id="KW-0547">Nucleotide-binding</keyword>
<evidence type="ECO:0000313" key="8">
    <source>
        <dbReference type="EMBL" id="ETW12188.1"/>
    </source>
</evidence>
<dbReference type="PANTHER" id="PTHR24350">
    <property type="entry name" value="SERINE/THREONINE-PROTEIN KINASE IAL-RELATED"/>
    <property type="match status" value="1"/>
</dbReference>
<dbReference type="RefSeq" id="WP_043845194.1">
    <property type="nucleotide sequence ID" value="NZ_AQQW01000008.1"/>
</dbReference>
<evidence type="ECO:0000256" key="1">
    <source>
        <dbReference type="ARBA" id="ARBA00022527"/>
    </source>
</evidence>
<feature type="region of interest" description="Disordered" evidence="6">
    <location>
        <begin position="545"/>
        <end position="568"/>
    </location>
</feature>
<sequence>MADDRRSAADILTSVARPLGLTRAGMVAERVTRAFWPLWSVLFVVLAALMLGLQDSVAIEIVWAAGIVALIAAGWAVWHGVRRFSWPSREGALARLDATMPGHPIRATLDRQAFGDRDGASAALWAAHQARMRERLREARGVRPDLRVAAADPYALRYVAVLALVTALLFGSVMRVGSVTGMGPGGGSDLATGPTWEGWIEPPAYTRLPALYLNDINGDVVQAPEGSRVTVRMYGEAGALSVEETISGRPFEQSETEAQETAQTFSVARSGRLAIDGPNGRAWDVMMTADSAPDVARAGAFDTTWDGEASLPFTAQDDYGVASGTATMTLALDEVDRRYGLATAPEERPAIEVALPMPIAGDRSEFEEAMVDNFSQHPWANLPVEVAFTVTDDAAQTGTSEPEVLTLPGRRFFDPMAAAIIEMRRDLLWNRENADRSVMLLRAISHRPDDAFRQAKHFLRMKTIRTSLEGYVEDGLSLEERDEIAQALWDFAVLLEDGDLEDARERLARAQERLNEAMRNGASEQEIAELMQELRQATDDYMRQLAQQAQRESEENPDMPQNPGENMMQMSQNDLQEMMDKIQELMEQGRMAEAQQALEELQQMMENMRVTQGQGQGQQSQGEQAMEGLAETLRDQQELSDQAFRDLQEQFNPGQQRQGEQGQQGQQQGQQGQQGQQPGQQGQGRAEGQQQGQGQGQGQGQQQGQQGQGGERSLEEDLAGRQGQLRDELNRQRQNMPGGDSEAGQRAEEALDRAEGAMDGAEEALRENDLAEAIDRQSEAMEALREGMRNLGEQMAEQQGQQPGQQQGQQGMAQGQDPGQQQDPLGRDTGSNGQIGTDETMLQGEDVYRRARELLDEIRRRSGEGERPDEELEYLERLLERF</sequence>
<dbReference type="AlphaFoldDB" id="W4HIE8"/>
<protein>
    <recommendedName>
        <fullName evidence="10">TIGR02302 family protein</fullName>
    </recommendedName>
</protein>
<keyword evidence="4" id="KW-0418">Kinase</keyword>
<evidence type="ECO:0000256" key="6">
    <source>
        <dbReference type="SAM" id="MobiDB-lite"/>
    </source>
</evidence>
<feature type="compositionally biased region" description="Basic and acidic residues" evidence="6">
    <location>
        <begin position="763"/>
        <end position="788"/>
    </location>
</feature>
<keyword evidence="1" id="KW-0723">Serine/threonine-protein kinase</keyword>
<evidence type="ECO:0000313" key="9">
    <source>
        <dbReference type="Proteomes" id="UP000019063"/>
    </source>
</evidence>
<organism evidence="8 9">
    <name type="scientific">Roseivivax marinus</name>
    <dbReference type="NCBI Taxonomy" id="1379903"/>
    <lineage>
        <taxon>Bacteria</taxon>
        <taxon>Pseudomonadati</taxon>
        <taxon>Pseudomonadota</taxon>
        <taxon>Alphaproteobacteria</taxon>
        <taxon>Rhodobacterales</taxon>
        <taxon>Roseobacteraceae</taxon>
        <taxon>Roseivivax</taxon>
    </lineage>
</organism>
<evidence type="ECO:0000256" key="7">
    <source>
        <dbReference type="SAM" id="Phobius"/>
    </source>
</evidence>
<dbReference type="Proteomes" id="UP000019063">
    <property type="component" value="Unassembled WGS sequence"/>
</dbReference>
<dbReference type="eggNOG" id="COG0419">
    <property type="taxonomic scope" value="Bacteria"/>
</dbReference>
<evidence type="ECO:0000256" key="4">
    <source>
        <dbReference type="ARBA" id="ARBA00022777"/>
    </source>
</evidence>
<accession>W4HIE8</accession>
<feature type="transmembrane region" description="Helical" evidence="7">
    <location>
        <begin position="34"/>
        <end position="51"/>
    </location>
</feature>
<feature type="compositionally biased region" description="Low complexity" evidence="6">
    <location>
        <begin position="654"/>
        <end position="690"/>
    </location>
</feature>
<dbReference type="STRING" id="1379903.ATO8_13872"/>
<dbReference type="InterPro" id="IPR030616">
    <property type="entry name" value="Aur-like"/>
</dbReference>
<gene>
    <name evidence="8" type="ORF">ATO8_13872</name>
</gene>
<keyword evidence="5" id="KW-0067">ATP-binding</keyword>
<feature type="compositionally biased region" description="Basic and acidic residues" evidence="6">
    <location>
        <begin position="712"/>
        <end position="731"/>
    </location>
</feature>
<feature type="region of interest" description="Disordered" evidence="6">
    <location>
        <begin position="638"/>
        <end position="847"/>
    </location>
</feature>
<evidence type="ECO:0000256" key="3">
    <source>
        <dbReference type="ARBA" id="ARBA00022741"/>
    </source>
</evidence>
<feature type="transmembrane region" description="Helical" evidence="7">
    <location>
        <begin position="155"/>
        <end position="174"/>
    </location>
</feature>
<keyword evidence="7" id="KW-0812">Transmembrane</keyword>
<keyword evidence="7" id="KW-1133">Transmembrane helix</keyword>
<keyword evidence="7" id="KW-0472">Membrane</keyword>
<dbReference type="EMBL" id="AQQW01000008">
    <property type="protein sequence ID" value="ETW12188.1"/>
    <property type="molecule type" value="Genomic_DNA"/>
</dbReference>
<feature type="compositionally biased region" description="Gly residues" evidence="6">
    <location>
        <begin position="691"/>
        <end position="710"/>
    </location>
</feature>
<proteinExistence type="predicted"/>
<dbReference type="PATRIC" id="fig|1317118.6.peg.2854"/>
<evidence type="ECO:0000256" key="2">
    <source>
        <dbReference type="ARBA" id="ARBA00022679"/>
    </source>
</evidence>
<dbReference type="Pfam" id="PF13779">
    <property type="entry name" value="DUF4175"/>
    <property type="match status" value="1"/>
</dbReference>
<feature type="compositionally biased region" description="Basic and acidic residues" evidence="6">
    <location>
        <begin position="638"/>
        <end position="648"/>
    </location>
</feature>